<dbReference type="EMBL" id="QSKO01000037">
    <property type="protein sequence ID" value="RHE69683.1"/>
    <property type="molecule type" value="Genomic_DNA"/>
</dbReference>
<dbReference type="Proteomes" id="UP000283928">
    <property type="component" value="Unassembled WGS sequence"/>
</dbReference>
<dbReference type="InterPro" id="IPR045721">
    <property type="entry name" value="DUF6075"/>
</dbReference>
<sequence>MANNTALRAGKDTTRTITFKNKEHEKFYYTYLPKCRYQDVYHKALVYCLGIDRDTRENAEQIYDFKTGYVKTECLHEGWQTSGSVRIIRLAFNLYCDGTPSVYDYEGDSDRQVDECREYSVSDLFCCGYARYFWEAVKIRYPEYCFYRDWEDSYAEG</sequence>
<name>A0A414K616_9FIRM</name>
<organism evidence="1 2">
    <name type="scientific">Blautia obeum</name>
    <dbReference type="NCBI Taxonomy" id="40520"/>
    <lineage>
        <taxon>Bacteria</taxon>
        <taxon>Bacillati</taxon>
        <taxon>Bacillota</taxon>
        <taxon>Clostridia</taxon>
        <taxon>Lachnospirales</taxon>
        <taxon>Lachnospiraceae</taxon>
        <taxon>Blautia</taxon>
    </lineage>
</organism>
<dbReference type="RefSeq" id="WP_151190430.1">
    <property type="nucleotide sequence ID" value="NZ_JAAIPQ010000022.1"/>
</dbReference>
<reference evidence="1 2" key="1">
    <citation type="submission" date="2018-08" db="EMBL/GenBank/DDBJ databases">
        <title>A genome reference for cultivated species of the human gut microbiota.</title>
        <authorList>
            <person name="Zou Y."/>
            <person name="Xue W."/>
            <person name="Luo G."/>
        </authorList>
    </citation>
    <scope>NUCLEOTIDE SEQUENCE [LARGE SCALE GENOMIC DNA]</scope>
    <source>
        <strain evidence="1 2">AM27-32LB</strain>
    </source>
</reference>
<dbReference type="AlphaFoldDB" id="A0A414K616"/>
<proteinExistence type="predicted"/>
<gene>
    <name evidence="1" type="ORF">DW723_16325</name>
</gene>
<evidence type="ECO:0000313" key="1">
    <source>
        <dbReference type="EMBL" id="RHE69683.1"/>
    </source>
</evidence>
<comment type="caution">
    <text evidence="1">The sequence shown here is derived from an EMBL/GenBank/DDBJ whole genome shotgun (WGS) entry which is preliminary data.</text>
</comment>
<dbReference type="Pfam" id="PF19552">
    <property type="entry name" value="DUF6075"/>
    <property type="match status" value="1"/>
</dbReference>
<evidence type="ECO:0000313" key="2">
    <source>
        <dbReference type="Proteomes" id="UP000283928"/>
    </source>
</evidence>
<accession>A0A414K616</accession>
<protein>
    <submittedName>
        <fullName evidence="1">Uncharacterized protein</fullName>
    </submittedName>
</protein>